<dbReference type="InterPro" id="IPR004013">
    <property type="entry name" value="PHP_dom"/>
</dbReference>
<dbReference type="Gene3D" id="3.20.20.140">
    <property type="entry name" value="Metal-dependent hydrolases"/>
    <property type="match status" value="1"/>
</dbReference>
<organism evidence="2 3">
    <name type="scientific">Thermanaerovibrio velox DSM 12556</name>
    <dbReference type="NCBI Taxonomy" id="926567"/>
    <lineage>
        <taxon>Bacteria</taxon>
        <taxon>Thermotogati</taxon>
        <taxon>Synergistota</taxon>
        <taxon>Synergistia</taxon>
        <taxon>Synergistales</taxon>
        <taxon>Synergistaceae</taxon>
        <taxon>Thermanaerovibrio</taxon>
    </lineage>
</organism>
<dbReference type="EMBL" id="CM001377">
    <property type="protein sequence ID" value="EHM10227.1"/>
    <property type="molecule type" value="Genomic_DNA"/>
</dbReference>
<evidence type="ECO:0000313" key="2">
    <source>
        <dbReference type="EMBL" id="EHM10227.1"/>
    </source>
</evidence>
<dbReference type="STRING" id="926567.TheveDRAFT_1103"/>
<dbReference type="PANTHER" id="PTHR42924">
    <property type="entry name" value="EXONUCLEASE"/>
    <property type="match status" value="1"/>
</dbReference>
<dbReference type="GO" id="GO:0035312">
    <property type="term" value="F:5'-3' DNA exonuclease activity"/>
    <property type="evidence" value="ECO:0007669"/>
    <property type="project" value="TreeGrafter"/>
</dbReference>
<dbReference type="PANTHER" id="PTHR42924:SF3">
    <property type="entry name" value="POLYMERASE_HISTIDINOL PHOSPHATASE N-TERMINAL DOMAIN-CONTAINING PROTEIN"/>
    <property type="match status" value="1"/>
</dbReference>
<sequence>MRVFNLDLHMHSVLSPCGDLEMGLGDIARRAAEVGLDGLALTDHNSCANVRGLMDAAEALDTPLWIIPGCEVQTEEDIHVVALFDQVDAAMDFQDWLFERLGPVMNDPDVFGYQLVVDKDGNILDQVEKLLVQGISADVDRVLHEIRTRNGISILSHVDRPSFSYTAVLGPIPEDLDVDAIEISSRASDQQAADLMTSLPEGRFPFIRSSDAHNLSQISLERCTKFLLDKPSFEELRLAFRGEGGRGILEPWRFPPDIPIGGAGVE</sequence>
<dbReference type="InterPro" id="IPR052018">
    <property type="entry name" value="PHP_domain"/>
</dbReference>
<dbReference type="HOGENOM" id="CLU_097071_0_0_0"/>
<dbReference type="CDD" id="cd07432">
    <property type="entry name" value="PHP_HisPPase"/>
    <property type="match status" value="1"/>
</dbReference>
<protein>
    <submittedName>
        <fullName evidence="2">PHP domain-containing protein</fullName>
    </submittedName>
</protein>
<dbReference type="Pfam" id="PF02811">
    <property type="entry name" value="PHP"/>
    <property type="match status" value="1"/>
</dbReference>
<dbReference type="InterPro" id="IPR016195">
    <property type="entry name" value="Pol/histidinol_Pase-like"/>
</dbReference>
<dbReference type="InterPro" id="IPR003141">
    <property type="entry name" value="Pol/His_phosphatase_N"/>
</dbReference>
<keyword evidence="3" id="KW-1185">Reference proteome</keyword>
<proteinExistence type="predicted"/>
<evidence type="ECO:0000259" key="1">
    <source>
        <dbReference type="SMART" id="SM00481"/>
    </source>
</evidence>
<dbReference type="eggNOG" id="COG1379">
    <property type="taxonomic scope" value="Bacteria"/>
</dbReference>
<dbReference type="AlphaFoldDB" id="H0USD8"/>
<reference evidence="2 3" key="1">
    <citation type="submission" date="2011-10" db="EMBL/GenBank/DDBJ databases">
        <title>The Noncontiguous Finished genome of Thermanaerovibrio velox DSM 12556.</title>
        <authorList>
            <consortium name="US DOE Joint Genome Institute (JGI-PGF)"/>
            <person name="Lucas S."/>
            <person name="Copeland A."/>
            <person name="Lapidus A."/>
            <person name="Glavina del Rio T."/>
            <person name="Dalin E."/>
            <person name="Tice H."/>
            <person name="Bruce D."/>
            <person name="Goodwin L."/>
            <person name="Pitluck S."/>
            <person name="Peters L."/>
            <person name="Mikhailova N."/>
            <person name="Teshima H."/>
            <person name="Kyrpides N."/>
            <person name="Mavromatis K."/>
            <person name="Ivanova N."/>
            <person name="Markowitz V."/>
            <person name="Cheng J.-F."/>
            <person name="Hugenholtz P."/>
            <person name="Woyke T."/>
            <person name="Wu D."/>
            <person name="Spring S."/>
            <person name="Brambilla E.-M."/>
            <person name="Klenk H.-P."/>
            <person name="Eisen J.A."/>
        </authorList>
    </citation>
    <scope>NUCLEOTIDE SEQUENCE [LARGE SCALE GENOMIC DNA]</scope>
    <source>
        <strain evidence="2 3">DSM 12556</strain>
    </source>
</reference>
<dbReference type="OrthoDB" id="9791620at2"/>
<dbReference type="Proteomes" id="UP000005730">
    <property type="component" value="Chromosome"/>
</dbReference>
<dbReference type="SUPFAM" id="SSF89550">
    <property type="entry name" value="PHP domain-like"/>
    <property type="match status" value="1"/>
</dbReference>
<dbReference type="SMART" id="SM00481">
    <property type="entry name" value="POLIIIAc"/>
    <property type="match status" value="1"/>
</dbReference>
<evidence type="ECO:0000313" key="3">
    <source>
        <dbReference type="Proteomes" id="UP000005730"/>
    </source>
</evidence>
<gene>
    <name evidence="2" type="ORF">TheveDRAFT_1103</name>
</gene>
<accession>H0USD8</accession>
<name>H0USD8_9BACT</name>
<dbReference type="RefSeq" id="WP_006583721.1">
    <property type="nucleotide sequence ID" value="NZ_CM001377.1"/>
</dbReference>
<dbReference type="GO" id="GO:0004534">
    <property type="term" value="F:5'-3' RNA exonuclease activity"/>
    <property type="evidence" value="ECO:0007669"/>
    <property type="project" value="TreeGrafter"/>
</dbReference>
<feature type="domain" description="Polymerase/histidinol phosphatase N-terminal" evidence="1">
    <location>
        <begin position="6"/>
        <end position="76"/>
    </location>
</feature>